<protein>
    <submittedName>
        <fullName evidence="2">Uncharacterized protein</fullName>
    </submittedName>
</protein>
<evidence type="ECO:0000313" key="2">
    <source>
        <dbReference type="EMBL" id="KAJ4970965.1"/>
    </source>
</evidence>
<proteinExistence type="predicted"/>
<keyword evidence="3" id="KW-1185">Reference proteome</keyword>
<organism evidence="2 3">
    <name type="scientific">Protea cynaroides</name>
    <dbReference type="NCBI Taxonomy" id="273540"/>
    <lineage>
        <taxon>Eukaryota</taxon>
        <taxon>Viridiplantae</taxon>
        <taxon>Streptophyta</taxon>
        <taxon>Embryophyta</taxon>
        <taxon>Tracheophyta</taxon>
        <taxon>Spermatophyta</taxon>
        <taxon>Magnoliopsida</taxon>
        <taxon>Proteales</taxon>
        <taxon>Proteaceae</taxon>
        <taxon>Protea</taxon>
    </lineage>
</organism>
<reference evidence="2" key="1">
    <citation type="journal article" date="2023" name="Plant J.">
        <title>The genome of the king protea, Protea cynaroides.</title>
        <authorList>
            <person name="Chang J."/>
            <person name="Duong T.A."/>
            <person name="Schoeman C."/>
            <person name="Ma X."/>
            <person name="Roodt D."/>
            <person name="Barker N."/>
            <person name="Li Z."/>
            <person name="Van de Peer Y."/>
            <person name="Mizrachi E."/>
        </authorList>
    </citation>
    <scope>NUCLEOTIDE SEQUENCE</scope>
    <source>
        <tissue evidence="2">Young leaves</tissue>
    </source>
</reference>
<evidence type="ECO:0000313" key="3">
    <source>
        <dbReference type="Proteomes" id="UP001141806"/>
    </source>
</evidence>
<dbReference type="PANTHER" id="PTHR34059">
    <property type="entry name" value="EXPRESSED PROTEIN"/>
    <property type="match status" value="1"/>
</dbReference>
<feature type="compositionally biased region" description="Low complexity" evidence="1">
    <location>
        <begin position="37"/>
        <end position="56"/>
    </location>
</feature>
<feature type="compositionally biased region" description="Low complexity" evidence="1">
    <location>
        <begin position="122"/>
        <end position="151"/>
    </location>
</feature>
<dbReference type="AlphaFoldDB" id="A0A9Q0QT72"/>
<dbReference type="Proteomes" id="UP001141806">
    <property type="component" value="Unassembled WGS sequence"/>
</dbReference>
<feature type="region of interest" description="Disordered" evidence="1">
    <location>
        <begin position="82"/>
        <end position="163"/>
    </location>
</feature>
<gene>
    <name evidence="2" type="ORF">NE237_004064</name>
</gene>
<evidence type="ECO:0000256" key="1">
    <source>
        <dbReference type="SAM" id="MobiDB-lite"/>
    </source>
</evidence>
<feature type="region of interest" description="Disordered" evidence="1">
    <location>
        <begin position="24"/>
        <end position="61"/>
    </location>
</feature>
<feature type="compositionally biased region" description="Basic and acidic residues" evidence="1">
    <location>
        <begin position="153"/>
        <end position="163"/>
    </location>
</feature>
<dbReference type="PANTHER" id="PTHR34059:SF1">
    <property type="entry name" value="EXPRESSED PROTEIN"/>
    <property type="match status" value="1"/>
</dbReference>
<comment type="caution">
    <text evidence="2">The sequence shown here is derived from an EMBL/GenBank/DDBJ whole genome shotgun (WGS) entry which is preliminary data.</text>
</comment>
<name>A0A9Q0QT72_9MAGN</name>
<accession>A0A9Q0QT72</accession>
<sequence length="163" mass="18452">MDHLEGRIRRVNKQSAELEIDGFRTNTLESPKEHRGFSGSVSRFNSGSRSSSNGFVKTRNGEIGVVDPLDLEERLQENVVLPSPIPWRSRSRRMEMKEEPESFTLPPLADEAEIDRERFRSRSFQSVSWSSRPNLASPSPKKLSPSPSVSPELRAKNRDQSSS</sequence>
<dbReference type="EMBL" id="JAMYWD010000005">
    <property type="protein sequence ID" value="KAJ4970965.1"/>
    <property type="molecule type" value="Genomic_DNA"/>
</dbReference>